<reference evidence="2" key="1">
    <citation type="submission" date="2016-11" db="EMBL/GenBank/DDBJ databases">
        <authorList>
            <person name="Varghese N."/>
            <person name="Submissions S."/>
        </authorList>
    </citation>
    <scope>NUCLEOTIDE SEQUENCE [LARGE SCALE GENOMIC DNA]</scope>
    <source>
        <strain evidence="2">DSM 3661</strain>
    </source>
</reference>
<evidence type="ECO:0000313" key="2">
    <source>
        <dbReference type="Proteomes" id="UP000184260"/>
    </source>
</evidence>
<evidence type="ECO:0000313" key="1">
    <source>
        <dbReference type="EMBL" id="SHL08251.1"/>
    </source>
</evidence>
<protein>
    <submittedName>
        <fullName evidence="1">Uncharacterized protein</fullName>
    </submittedName>
</protein>
<name>A0A1M6XQL3_9FLAO</name>
<dbReference type="Proteomes" id="UP000184260">
    <property type="component" value="Unassembled WGS sequence"/>
</dbReference>
<organism evidence="1 2">
    <name type="scientific">Flavobacterium xanthum</name>
    <dbReference type="NCBI Taxonomy" id="69322"/>
    <lineage>
        <taxon>Bacteria</taxon>
        <taxon>Pseudomonadati</taxon>
        <taxon>Bacteroidota</taxon>
        <taxon>Flavobacteriia</taxon>
        <taxon>Flavobacteriales</taxon>
        <taxon>Flavobacteriaceae</taxon>
        <taxon>Flavobacterium</taxon>
    </lineage>
</organism>
<keyword evidence="2" id="KW-1185">Reference proteome</keyword>
<dbReference type="AlphaFoldDB" id="A0A1M6XQL3"/>
<proteinExistence type="predicted"/>
<gene>
    <name evidence="1" type="ORF">SAMN05443669_100214</name>
</gene>
<accession>A0A1M6XQL3</accession>
<dbReference type="EMBL" id="FRBU01000002">
    <property type="protein sequence ID" value="SHL08251.1"/>
    <property type="molecule type" value="Genomic_DNA"/>
</dbReference>
<sequence>MNRPTQGDEGGNGKKCLRASAVASVSKPANTVVIRSGRLLASNESFTPGRAAPAAHPQTELTTTKTVPFELMAASTYSALRRSSKPADVSSSFIGITNCSGYIV</sequence>